<feature type="transmembrane region" description="Helical" evidence="15">
    <location>
        <begin position="949"/>
        <end position="969"/>
    </location>
</feature>
<feature type="transmembrane region" description="Helical" evidence="15">
    <location>
        <begin position="306"/>
        <end position="324"/>
    </location>
</feature>
<dbReference type="KEGG" id="hsc:HVS_08055"/>
<dbReference type="PANTHER" id="PTHR24093:SF369">
    <property type="entry name" value="CALCIUM-TRANSPORTING ATPASE"/>
    <property type="match status" value="1"/>
</dbReference>
<dbReference type="Pfam" id="PF08282">
    <property type="entry name" value="Hydrolase_3"/>
    <property type="match status" value="1"/>
</dbReference>
<dbReference type="InterPro" id="IPR036412">
    <property type="entry name" value="HAD-like_sf"/>
</dbReference>
<evidence type="ECO:0000256" key="3">
    <source>
        <dbReference type="ARBA" id="ARBA00022448"/>
    </source>
</evidence>
<keyword evidence="10" id="KW-0460">Magnesium</keyword>
<dbReference type="Gene3D" id="1.20.1110.10">
    <property type="entry name" value="Calcium-transporting ATPase, transmembrane domain"/>
    <property type="match status" value="3"/>
</dbReference>
<evidence type="ECO:0000256" key="10">
    <source>
        <dbReference type="ARBA" id="ARBA00022842"/>
    </source>
</evidence>
<keyword evidence="4" id="KW-0109">Calcium transport</keyword>
<feature type="transmembrane region" description="Helical" evidence="15">
    <location>
        <begin position="881"/>
        <end position="899"/>
    </location>
</feature>
<dbReference type="EMBL" id="CP025197">
    <property type="protein sequence ID" value="AUG57521.1"/>
    <property type="molecule type" value="Genomic_DNA"/>
</dbReference>
<dbReference type="RefSeq" id="WP_101300953.1">
    <property type="nucleotide sequence ID" value="NZ_CP025197.1"/>
</dbReference>
<dbReference type="SUPFAM" id="SSF81665">
    <property type="entry name" value="Calcium ATPase, transmembrane domain M"/>
    <property type="match status" value="2"/>
</dbReference>
<evidence type="ECO:0000256" key="6">
    <source>
        <dbReference type="ARBA" id="ARBA00022723"/>
    </source>
</evidence>
<dbReference type="Pfam" id="PF00122">
    <property type="entry name" value="E1-E2_ATPase"/>
    <property type="match status" value="1"/>
</dbReference>
<dbReference type="GO" id="GO:0005524">
    <property type="term" value="F:ATP binding"/>
    <property type="evidence" value="ECO:0007669"/>
    <property type="project" value="UniProtKB-KW"/>
</dbReference>
<dbReference type="EC" id="7.2.2.10" evidence="2"/>
<organism evidence="17 18">
    <name type="scientific">Acetivibrio saccincola</name>
    <dbReference type="NCBI Taxonomy" id="1677857"/>
    <lineage>
        <taxon>Bacteria</taxon>
        <taxon>Bacillati</taxon>
        <taxon>Bacillota</taxon>
        <taxon>Clostridia</taxon>
        <taxon>Eubacteriales</taxon>
        <taxon>Oscillospiraceae</taxon>
        <taxon>Acetivibrio</taxon>
    </lineage>
</organism>
<keyword evidence="18" id="KW-1185">Reference proteome</keyword>
<feature type="transmembrane region" description="Helical" evidence="15">
    <location>
        <begin position="238"/>
        <end position="258"/>
    </location>
</feature>
<dbReference type="InterPro" id="IPR023299">
    <property type="entry name" value="ATPase_P-typ_cyto_dom_N"/>
</dbReference>
<evidence type="ECO:0000313" key="17">
    <source>
        <dbReference type="EMBL" id="AUG57521.1"/>
    </source>
</evidence>
<keyword evidence="3" id="KW-0813">Transport</keyword>
<proteinExistence type="predicted"/>
<keyword evidence="12 15" id="KW-1133">Transmembrane helix</keyword>
<dbReference type="GO" id="GO:0016887">
    <property type="term" value="F:ATP hydrolysis activity"/>
    <property type="evidence" value="ECO:0007669"/>
    <property type="project" value="InterPro"/>
</dbReference>
<name>A0A2K9ELQ9_9FIRM</name>
<keyword evidence="14 15" id="KW-0472">Membrane</keyword>
<evidence type="ECO:0000259" key="16">
    <source>
        <dbReference type="SMART" id="SM00831"/>
    </source>
</evidence>
<dbReference type="GO" id="GO:0046872">
    <property type="term" value="F:metal ion binding"/>
    <property type="evidence" value="ECO:0007669"/>
    <property type="project" value="UniProtKB-KW"/>
</dbReference>
<comment type="subcellular location">
    <subcellularLocation>
        <location evidence="1">Endomembrane system</location>
        <topology evidence="1">Multi-pass membrane protein</topology>
    </subcellularLocation>
</comment>
<dbReference type="InterPro" id="IPR004014">
    <property type="entry name" value="ATPase_P-typ_cation-transptr_N"/>
</dbReference>
<dbReference type="SFLD" id="SFLDS00003">
    <property type="entry name" value="Haloacid_Dehalogenase"/>
    <property type="match status" value="1"/>
</dbReference>
<feature type="transmembrane region" description="Helical" evidence="15">
    <location>
        <begin position="88"/>
        <end position="107"/>
    </location>
</feature>
<dbReference type="FunFam" id="3.40.50.1000:FF:000001">
    <property type="entry name" value="Phospholipid-transporting ATPase IC"/>
    <property type="match status" value="1"/>
</dbReference>
<dbReference type="GO" id="GO:0005388">
    <property type="term" value="F:P-type calcium transporter activity"/>
    <property type="evidence" value="ECO:0007669"/>
    <property type="project" value="UniProtKB-EC"/>
</dbReference>
<keyword evidence="5 15" id="KW-0812">Transmembrane</keyword>
<dbReference type="InterPro" id="IPR008250">
    <property type="entry name" value="ATPase_P-typ_transduc_dom_A_sf"/>
</dbReference>
<keyword evidence="17" id="KW-0378">Hydrolase</keyword>
<protein>
    <recommendedName>
        <fullName evidence="2">P-type Ca(2+) transporter</fullName>
        <ecNumber evidence="2">7.2.2.10</ecNumber>
    </recommendedName>
</protein>
<dbReference type="Gene3D" id="3.40.50.1000">
    <property type="entry name" value="HAD superfamily/HAD-like"/>
    <property type="match status" value="1"/>
</dbReference>
<evidence type="ECO:0000256" key="2">
    <source>
        <dbReference type="ARBA" id="ARBA00012790"/>
    </source>
</evidence>
<dbReference type="SMART" id="SM00831">
    <property type="entry name" value="Cation_ATPase_N"/>
    <property type="match status" value="1"/>
</dbReference>
<dbReference type="SFLD" id="SFLDG00002">
    <property type="entry name" value="C1.7:_P-type_atpase_like"/>
    <property type="match status" value="1"/>
</dbReference>
<feature type="transmembrane region" description="Helical" evidence="15">
    <location>
        <begin position="920"/>
        <end position="943"/>
    </location>
</feature>
<dbReference type="InterPro" id="IPR006068">
    <property type="entry name" value="ATPase_P-typ_cation-transptr_C"/>
</dbReference>
<dbReference type="PROSITE" id="PS00154">
    <property type="entry name" value="ATPASE_E1_E2"/>
    <property type="match status" value="1"/>
</dbReference>
<dbReference type="PRINTS" id="PR00119">
    <property type="entry name" value="CATATPASE"/>
</dbReference>
<evidence type="ECO:0000256" key="12">
    <source>
        <dbReference type="ARBA" id="ARBA00022989"/>
    </source>
</evidence>
<keyword evidence="6" id="KW-0479">Metal-binding</keyword>
<dbReference type="Gene3D" id="2.70.150.10">
    <property type="entry name" value="Calcium-transporting ATPase, cytoplasmic transduction domain A"/>
    <property type="match status" value="1"/>
</dbReference>
<keyword evidence="8" id="KW-0106">Calcium</keyword>
<dbReference type="InterPro" id="IPR023214">
    <property type="entry name" value="HAD_sf"/>
</dbReference>
<dbReference type="AlphaFoldDB" id="A0A2K9ELQ9"/>
<dbReference type="InterPro" id="IPR023298">
    <property type="entry name" value="ATPase_P-typ_TM_dom_sf"/>
</dbReference>
<keyword evidence="9" id="KW-0067">ATP-binding</keyword>
<dbReference type="InterPro" id="IPR059000">
    <property type="entry name" value="ATPase_P-type_domA"/>
</dbReference>
<feature type="transmembrane region" description="Helical" evidence="15">
    <location>
        <begin position="278"/>
        <end position="294"/>
    </location>
</feature>
<feature type="transmembrane region" description="Helical" evidence="15">
    <location>
        <begin position="63"/>
        <end position="82"/>
    </location>
</feature>
<dbReference type="NCBIfam" id="TIGR01517">
    <property type="entry name" value="ATPase-IIB_Ca"/>
    <property type="match status" value="1"/>
</dbReference>
<accession>A0A2K9ELQ9</accession>
<dbReference type="Pfam" id="PF13246">
    <property type="entry name" value="Cation_ATPase"/>
    <property type="match status" value="1"/>
</dbReference>
<dbReference type="SFLD" id="SFLDF00027">
    <property type="entry name" value="p-type_atpase"/>
    <property type="match status" value="1"/>
</dbReference>
<dbReference type="SUPFAM" id="SSF81653">
    <property type="entry name" value="Calcium ATPase, transduction domain A"/>
    <property type="match status" value="1"/>
</dbReference>
<keyword evidence="7" id="KW-0547">Nucleotide-binding</keyword>
<dbReference type="GO" id="GO:0005886">
    <property type="term" value="C:plasma membrane"/>
    <property type="evidence" value="ECO:0007669"/>
    <property type="project" value="TreeGrafter"/>
</dbReference>
<dbReference type="InterPro" id="IPR044492">
    <property type="entry name" value="P_typ_ATPase_HD_dom"/>
</dbReference>
<sequence>MEKNKKIFKEAEKLIKDFGSDAHNGLSEEGVKRNREKYGKNEITPSEKVPVWKQFLEHFKDPTIIILCICALVSTAIGIYQGEFPWDGIGIFIAIIIATGVGFWSEYKADKAFETLKEDNENIDVKVIRDGSLKVISTKELVVGDIIELENGDKIPADAVVLNCIDLLVDESLMTGESVPVEKGPDNTKLIGGTMVVTGSARAVVTNVGDNMEMGSILRSLADQTQEQTPLQYKLAKLAGLISVVGTVAAVLIFFALFANSVLTGNFGVLSNSVKTGTVVFLAAIAVITGVLLIKGNKKIKRIATVLGPLIAAIGLLYVAFAIGKPADAIESAKSILDFFIVAVTIIVVAVPEGLPMAVTISLALSMRKIRRDNNLVRKMLATETIGSVNVICSDKTGTLTKNQMQVREVYFNGKHFDSSNFNELTQNPMFEVIKILLAANSTANVTKDKDGNIEIVGNTTEGAMLTWLNELGVNFNTILDIRENMPVYDRLSFNADRKMMSTVTGLENSDLFNFNENKDKDSQTIKSCKVVLAKGAPERILSLCTGVSIGDKIESFEKHKDDINNKLLGLSDKAMRTIALAYKVVAEDEVLDKDSIEKDLVFAGLLGITDPVREDVPHAINVAKEAGINVIMVTGDNVNTARAIAREINLLEEDSIVMEGSEFKEKSDEEILSILKKLRVLARATPSDKERLVSLIQRTKEVVAVTGDGTNDAPALKKADVGISMGLKGTDVAKEASDIVLTDDNFGSIVKAVHWGRTLYENVQKFLQFQLTINVSALAIAFLSPILEMIFPSANFQTIPLTVLQLLWINLVMDTLAALALGLEPPRDGIMKEKPKRREESFLTKNMSFSILTTGLYFTVFILLLQAFDFMGASKLGDKGTSSVLFTTYVFMQLFNLLNSRSLKPGASIFENLTKSKSFMAIFTVIVVVQVIITQFGGAFFNTQALPLYMWGKIILVSSLTLVVGALVRWSQKLFIKN</sequence>
<feature type="transmembrane region" description="Helical" evidence="15">
    <location>
        <begin position="767"/>
        <end position="788"/>
    </location>
</feature>
<dbReference type="FunFam" id="3.40.50.1000:FF:000193">
    <property type="entry name" value="Plasma membrane calcium-transporting ATPase 2"/>
    <property type="match status" value="1"/>
</dbReference>
<evidence type="ECO:0000256" key="8">
    <source>
        <dbReference type="ARBA" id="ARBA00022837"/>
    </source>
</evidence>
<keyword evidence="11" id="KW-1278">Translocase</keyword>
<dbReference type="PRINTS" id="PR00120">
    <property type="entry name" value="HATPASE"/>
</dbReference>
<dbReference type="NCBIfam" id="TIGR01494">
    <property type="entry name" value="ATPase_P-type"/>
    <property type="match status" value="3"/>
</dbReference>
<evidence type="ECO:0000256" key="4">
    <source>
        <dbReference type="ARBA" id="ARBA00022568"/>
    </source>
</evidence>
<evidence type="ECO:0000256" key="5">
    <source>
        <dbReference type="ARBA" id="ARBA00022692"/>
    </source>
</evidence>
<feature type="transmembrane region" description="Helical" evidence="15">
    <location>
        <begin position="336"/>
        <end position="365"/>
    </location>
</feature>
<dbReference type="Proteomes" id="UP000233534">
    <property type="component" value="Chromosome"/>
</dbReference>
<evidence type="ECO:0000313" key="18">
    <source>
        <dbReference type="Proteomes" id="UP000233534"/>
    </source>
</evidence>
<dbReference type="Pfam" id="PF00689">
    <property type="entry name" value="Cation_ATPase_C"/>
    <property type="match status" value="1"/>
</dbReference>
<feature type="transmembrane region" description="Helical" evidence="15">
    <location>
        <begin position="848"/>
        <end position="869"/>
    </location>
</feature>
<dbReference type="InterPro" id="IPR006408">
    <property type="entry name" value="P-type_ATPase_IIB"/>
</dbReference>
<evidence type="ECO:0000256" key="15">
    <source>
        <dbReference type="SAM" id="Phobius"/>
    </source>
</evidence>
<dbReference type="SUPFAM" id="SSF81660">
    <property type="entry name" value="Metal cation-transporting ATPase, ATP-binding domain N"/>
    <property type="match status" value="1"/>
</dbReference>
<dbReference type="PANTHER" id="PTHR24093">
    <property type="entry name" value="CATION TRANSPORTING ATPASE"/>
    <property type="match status" value="1"/>
</dbReference>
<dbReference type="InterPro" id="IPR001757">
    <property type="entry name" value="P_typ_ATPase"/>
</dbReference>
<dbReference type="Pfam" id="PF00690">
    <property type="entry name" value="Cation_ATPase_N"/>
    <property type="match status" value="1"/>
</dbReference>
<keyword evidence="13" id="KW-0406">Ion transport</keyword>
<dbReference type="GO" id="GO:0012505">
    <property type="term" value="C:endomembrane system"/>
    <property type="evidence" value="ECO:0007669"/>
    <property type="project" value="UniProtKB-SubCell"/>
</dbReference>
<gene>
    <name evidence="17" type="ORF">HVS_08055</name>
</gene>
<dbReference type="SUPFAM" id="SSF56784">
    <property type="entry name" value="HAD-like"/>
    <property type="match status" value="1"/>
</dbReference>
<evidence type="ECO:0000256" key="9">
    <source>
        <dbReference type="ARBA" id="ARBA00022840"/>
    </source>
</evidence>
<feature type="domain" description="Cation-transporting P-type ATPase N-terminal" evidence="16">
    <location>
        <begin position="9"/>
        <end position="79"/>
    </location>
</feature>
<dbReference type="InterPro" id="IPR018303">
    <property type="entry name" value="ATPase_P-typ_P_site"/>
</dbReference>
<evidence type="ECO:0000256" key="7">
    <source>
        <dbReference type="ARBA" id="ARBA00022741"/>
    </source>
</evidence>
<evidence type="ECO:0000256" key="11">
    <source>
        <dbReference type="ARBA" id="ARBA00022967"/>
    </source>
</evidence>
<dbReference type="Gene3D" id="3.40.1110.10">
    <property type="entry name" value="Calcium-transporting ATPase, cytoplasmic domain N"/>
    <property type="match status" value="1"/>
</dbReference>
<evidence type="ECO:0000256" key="13">
    <source>
        <dbReference type="ARBA" id="ARBA00023065"/>
    </source>
</evidence>
<evidence type="ECO:0000256" key="1">
    <source>
        <dbReference type="ARBA" id="ARBA00004127"/>
    </source>
</evidence>
<evidence type="ECO:0000256" key="14">
    <source>
        <dbReference type="ARBA" id="ARBA00023136"/>
    </source>
</evidence>
<feature type="transmembrane region" description="Helical" evidence="15">
    <location>
        <begin position="808"/>
        <end position="827"/>
    </location>
</feature>
<reference evidence="17 18" key="1">
    <citation type="submission" date="2017-12" db="EMBL/GenBank/DDBJ databases">
        <title>Complete genome sequence of Herbivorax saccincola GGR1, a novel Cellulosome-producing hydrolytic bacterium in a thermophilic biogas plant, established by Illumina and Nanopore MinION sequencing.</title>
        <authorList>
            <person name="Pechtl A."/>
            <person name="Ruckert C."/>
            <person name="Koeck D.E."/>
            <person name="Maus I."/>
            <person name="Winkler A."/>
            <person name="Kalinowski J."/>
            <person name="Puhler A."/>
            <person name="Schwarz W.W."/>
            <person name="Zverlov V.V."/>
            <person name="Schluter A."/>
            <person name="Liebl W."/>
        </authorList>
    </citation>
    <scope>NUCLEOTIDE SEQUENCE [LARGE SCALE GENOMIC DNA]</scope>
    <source>
        <strain evidence="18">SR1</strain>
    </source>
</reference>